<evidence type="ECO:0000256" key="3">
    <source>
        <dbReference type="ARBA" id="ARBA00022801"/>
    </source>
</evidence>
<dbReference type="SUPFAM" id="SSF54001">
    <property type="entry name" value="Cysteine proteinases"/>
    <property type="match status" value="1"/>
</dbReference>
<dbReference type="Pfam" id="PF00877">
    <property type="entry name" value="NLPC_P60"/>
    <property type="match status" value="1"/>
</dbReference>
<name>A0ABP5FU44_9ACTN</name>
<dbReference type="PANTHER" id="PTHR47359">
    <property type="entry name" value="PEPTIDOGLYCAN DL-ENDOPEPTIDASE CWLO"/>
    <property type="match status" value="1"/>
</dbReference>
<dbReference type="PANTHER" id="PTHR47359:SF3">
    <property type="entry name" value="NLP_P60 DOMAIN-CONTAINING PROTEIN-RELATED"/>
    <property type="match status" value="1"/>
</dbReference>
<evidence type="ECO:0000256" key="1">
    <source>
        <dbReference type="ARBA" id="ARBA00007074"/>
    </source>
</evidence>
<protein>
    <recommendedName>
        <fullName evidence="7">NlpC/P60 domain-containing protein</fullName>
    </recommendedName>
</protein>
<feature type="compositionally biased region" description="Basic and acidic residues" evidence="5">
    <location>
        <begin position="56"/>
        <end position="68"/>
    </location>
</feature>
<proteinExistence type="inferred from homology"/>
<feature type="region of interest" description="Disordered" evidence="5">
    <location>
        <begin position="305"/>
        <end position="330"/>
    </location>
</feature>
<dbReference type="Gene3D" id="3.90.1720.10">
    <property type="entry name" value="endopeptidase domain like (from Nostoc punctiforme)"/>
    <property type="match status" value="1"/>
</dbReference>
<feature type="domain" description="NlpC/P60" evidence="7">
    <location>
        <begin position="326"/>
        <end position="451"/>
    </location>
</feature>
<comment type="similarity">
    <text evidence="1">Belongs to the peptidase C40 family.</text>
</comment>
<feature type="region of interest" description="Disordered" evidence="5">
    <location>
        <begin position="37"/>
        <end position="68"/>
    </location>
</feature>
<comment type="caution">
    <text evidence="8">The sequence shown here is derived from an EMBL/GenBank/DDBJ whole genome shotgun (WGS) entry which is preliminary data.</text>
</comment>
<evidence type="ECO:0000313" key="9">
    <source>
        <dbReference type="Proteomes" id="UP001500751"/>
    </source>
</evidence>
<keyword evidence="2" id="KW-0645">Protease</keyword>
<feature type="chain" id="PRO_5045710488" description="NlpC/P60 domain-containing protein" evidence="6">
    <location>
        <begin position="34"/>
        <end position="451"/>
    </location>
</feature>
<accession>A0ABP5FU44</accession>
<dbReference type="InterPro" id="IPR038765">
    <property type="entry name" value="Papain-like_cys_pep_sf"/>
</dbReference>
<evidence type="ECO:0000259" key="7">
    <source>
        <dbReference type="PROSITE" id="PS51935"/>
    </source>
</evidence>
<organism evidence="8 9">
    <name type="scientific">Catenulispora yoronensis</name>
    <dbReference type="NCBI Taxonomy" id="450799"/>
    <lineage>
        <taxon>Bacteria</taxon>
        <taxon>Bacillati</taxon>
        <taxon>Actinomycetota</taxon>
        <taxon>Actinomycetes</taxon>
        <taxon>Catenulisporales</taxon>
        <taxon>Catenulisporaceae</taxon>
        <taxon>Catenulispora</taxon>
    </lineage>
</organism>
<reference evidence="9" key="1">
    <citation type="journal article" date="2019" name="Int. J. Syst. Evol. Microbiol.">
        <title>The Global Catalogue of Microorganisms (GCM) 10K type strain sequencing project: providing services to taxonomists for standard genome sequencing and annotation.</title>
        <authorList>
            <consortium name="The Broad Institute Genomics Platform"/>
            <consortium name="The Broad Institute Genome Sequencing Center for Infectious Disease"/>
            <person name="Wu L."/>
            <person name="Ma J."/>
        </authorList>
    </citation>
    <scope>NUCLEOTIDE SEQUENCE [LARGE SCALE GENOMIC DNA]</scope>
    <source>
        <strain evidence="9">JCM 16014</strain>
    </source>
</reference>
<sequence>MRVRGHGRRVTLVTAGVMAGAMVAALVSVTAHADPNGLGGSGGAGRPAPTIPGQGDIDRAKSGVRDRQAAADRIEADLAAADRSLRALEASSGLAAEAYDTAVAQAATATRAAADARTRAEAAVDIQHQSERRLGALAAETYRQGPDMARMLVLLHADSLHDFATRRQALANSNAAGALAVKDARQAAKDAATARQQAERAARDQQTAEAKARAARDHARALTVSQQGQVTGIKARREALLGQLAAAQGIELGLERQRQAGLAEAAARAEAARRAAVAAAAAAASAAAAAAAAAASASAAQAAAGQSPKSGTPAAASGSRTPPAASPNTDGAVRTMLNYIYAQLGKPYVWGGAGPDVFDCSGLAMRGLEAAGWNFPHPAQWQYLAMHPLTYSQLRPGDLVFWAEDDADPHTIYHEAIYIGNDRIIQAPHPGGVVEQQSLWINGTPSFYARP</sequence>
<keyword evidence="4" id="KW-0788">Thiol protease</keyword>
<gene>
    <name evidence="8" type="ORF">GCM10009839_38290</name>
</gene>
<dbReference type="RefSeq" id="WP_344666986.1">
    <property type="nucleotide sequence ID" value="NZ_BAAAQN010000021.1"/>
</dbReference>
<keyword evidence="9" id="KW-1185">Reference proteome</keyword>
<evidence type="ECO:0000256" key="2">
    <source>
        <dbReference type="ARBA" id="ARBA00022670"/>
    </source>
</evidence>
<dbReference type="InterPro" id="IPR051794">
    <property type="entry name" value="PG_Endopeptidase_C40"/>
</dbReference>
<evidence type="ECO:0000256" key="5">
    <source>
        <dbReference type="SAM" id="MobiDB-lite"/>
    </source>
</evidence>
<dbReference type="Proteomes" id="UP001500751">
    <property type="component" value="Unassembled WGS sequence"/>
</dbReference>
<dbReference type="InterPro" id="IPR000064">
    <property type="entry name" value="NLP_P60_dom"/>
</dbReference>
<feature type="region of interest" description="Disordered" evidence="5">
    <location>
        <begin position="202"/>
        <end position="228"/>
    </location>
</feature>
<evidence type="ECO:0000256" key="4">
    <source>
        <dbReference type="ARBA" id="ARBA00022807"/>
    </source>
</evidence>
<dbReference type="PROSITE" id="PS51935">
    <property type="entry name" value="NLPC_P60"/>
    <property type="match status" value="1"/>
</dbReference>
<evidence type="ECO:0000256" key="6">
    <source>
        <dbReference type="SAM" id="SignalP"/>
    </source>
</evidence>
<dbReference type="EMBL" id="BAAAQN010000021">
    <property type="protein sequence ID" value="GAA2034126.1"/>
    <property type="molecule type" value="Genomic_DNA"/>
</dbReference>
<keyword evidence="3" id="KW-0378">Hydrolase</keyword>
<feature type="compositionally biased region" description="Basic and acidic residues" evidence="5">
    <location>
        <begin position="210"/>
        <end position="220"/>
    </location>
</feature>
<feature type="signal peptide" evidence="6">
    <location>
        <begin position="1"/>
        <end position="33"/>
    </location>
</feature>
<evidence type="ECO:0000313" key="8">
    <source>
        <dbReference type="EMBL" id="GAA2034126.1"/>
    </source>
</evidence>
<keyword evidence="6" id="KW-0732">Signal</keyword>